<organism evidence="1 2">
    <name type="scientific">Acidiphilium rubrum</name>
    <dbReference type="NCBI Taxonomy" id="526"/>
    <lineage>
        <taxon>Bacteria</taxon>
        <taxon>Pseudomonadati</taxon>
        <taxon>Pseudomonadota</taxon>
        <taxon>Alphaproteobacteria</taxon>
        <taxon>Acetobacterales</taxon>
        <taxon>Acidocellaceae</taxon>
        <taxon>Acidiphilium</taxon>
    </lineage>
</organism>
<dbReference type="Gene3D" id="3.40.630.10">
    <property type="entry name" value="Zn peptidases"/>
    <property type="match status" value="1"/>
</dbReference>
<dbReference type="AlphaFoldDB" id="A0A8G2CHS4"/>
<dbReference type="RefSeq" id="WP_139333936.1">
    <property type="nucleotide sequence ID" value="NZ_FTNE01000001.1"/>
</dbReference>
<proteinExistence type="predicted"/>
<keyword evidence="2" id="KW-1185">Reference proteome</keyword>
<protein>
    <submittedName>
        <fullName evidence="1">Aminobenzoyl-glutamate utilization protein A</fullName>
    </submittedName>
</protein>
<gene>
    <name evidence="1" type="ORF">SAMN05421828_101282</name>
</gene>
<dbReference type="SUPFAM" id="SSF53187">
    <property type="entry name" value="Zn-dependent exopeptidases"/>
    <property type="match status" value="1"/>
</dbReference>
<name>A0A8G2CHS4_ACIRU</name>
<sequence>MPDDVSARFAEHFAATLTGLTGVAIETAPHVTGGSEDATFFMRRVQERGGQAIYAVVGSDIPSGHHTPEFDINEADFPWVIEALATGIMGLGRKSPD</sequence>
<dbReference type="OrthoDB" id="9777385at2"/>
<reference evidence="1 2" key="1">
    <citation type="submission" date="2017-01" db="EMBL/GenBank/DDBJ databases">
        <authorList>
            <person name="Varghese N."/>
            <person name="Submissions S."/>
        </authorList>
    </citation>
    <scope>NUCLEOTIDE SEQUENCE [LARGE SCALE GENOMIC DNA]</scope>
    <source>
        <strain evidence="1 2">ATCC 35905</strain>
    </source>
</reference>
<accession>A0A8G2CHS4</accession>
<dbReference type="Proteomes" id="UP000186308">
    <property type="component" value="Unassembled WGS sequence"/>
</dbReference>
<comment type="caution">
    <text evidence="1">The sequence shown here is derived from an EMBL/GenBank/DDBJ whole genome shotgun (WGS) entry which is preliminary data.</text>
</comment>
<dbReference type="EMBL" id="FTNE01000001">
    <property type="protein sequence ID" value="SIQ10348.1"/>
    <property type="molecule type" value="Genomic_DNA"/>
</dbReference>
<evidence type="ECO:0000313" key="1">
    <source>
        <dbReference type="EMBL" id="SIQ10348.1"/>
    </source>
</evidence>
<evidence type="ECO:0000313" key="2">
    <source>
        <dbReference type="Proteomes" id="UP000186308"/>
    </source>
</evidence>